<dbReference type="Proteomes" id="UP001610861">
    <property type="component" value="Unassembled WGS sequence"/>
</dbReference>
<dbReference type="Gene3D" id="1.10.30.50">
    <property type="match status" value="1"/>
</dbReference>
<organism evidence="2 3">
    <name type="scientific">Microbacterium alkaliflavum</name>
    <dbReference type="NCBI Taxonomy" id="3248839"/>
    <lineage>
        <taxon>Bacteria</taxon>
        <taxon>Bacillati</taxon>
        <taxon>Actinomycetota</taxon>
        <taxon>Actinomycetes</taxon>
        <taxon>Micrococcales</taxon>
        <taxon>Microbacteriaceae</taxon>
        <taxon>Microbacterium</taxon>
    </lineage>
</organism>
<sequence length="444" mass="48837">MYESLLDPTSELDLWDAELYGPPDRAPAPDASLHELAGHELEAFARQRRLAVAQEYRLIGEILREAELEPDFWTGPDPTLDPLWVDHRGRTVSAIRKERRDFAARAAAADVALRLRMSEATVRTRASHAEAMRERTPRLWSLFLAGRVSEQNAVTAASLAATLPADACEAWATFDARVVEVVEVLTPAKFRVAARAAREREHPESIEERHRRAADDRGVWSAAELDGMGSLGASMPAAKARAAWSRIDAIARRLAAAKGEERTLAQLRADVFADLLISGVTEAAGPNIRAIVAITVPVLTLLGASDEPAMLEGYGPIDIETAKQLAGSATSWIRVLTDPVTGTVLDVDRRTHRVPADLQRWIQVTQATCVFPGCSRPARECDLDHRLDWQYGGTTSSDNLDPACEHHHMIKHGTRWESYRCPATGVTWWVSPTGMRSASDPAPF</sequence>
<dbReference type="InterPro" id="IPR003870">
    <property type="entry name" value="DUF222"/>
</dbReference>
<evidence type="ECO:0000259" key="1">
    <source>
        <dbReference type="Pfam" id="PF02720"/>
    </source>
</evidence>
<dbReference type="Pfam" id="PF02720">
    <property type="entry name" value="DUF222"/>
    <property type="match status" value="1"/>
</dbReference>
<comment type="caution">
    <text evidence="2">The sequence shown here is derived from an EMBL/GenBank/DDBJ whole genome shotgun (WGS) entry which is preliminary data.</text>
</comment>
<dbReference type="EMBL" id="JBIQWL010000006">
    <property type="protein sequence ID" value="MFH8251911.1"/>
    <property type="molecule type" value="Genomic_DNA"/>
</dbReference>
<evidence type="ECO:0000313" key="2">
    <source>
        <dbReference type="EMBL" id="MFH8251911.1"/>
    </source>
</evidence>
<dbReference type="CDD" id="cd00085">
    <property type="entry name" value="HNHc"/>
    <property type="match status" value="1"/>
</dbReference>
<protein>
    <submittedName>
        <fullName evidence="2">DUF222 domain-containing protein</fullName>
    </submittedName>
</protein>
<reference evidence="2 3" key="1">
    <citation type="submission" date="2024-09" db="EMBL/GenBank/DDBJ databases">
        <authorList>
            <person name="Pan X."/>
        </authorList>
    </citation>
    <scope>NUCLEOTIDE SEQUENCE [LARGE SCALE GENOMIC DNA]</scope>
    <source>
        <strain evidence="2 3">B2969</strain>
    </source>
</reference>
<dbReference type="InterPro" id="IPR003615">
    <property type="entry name" value="HNH_nuc"/>
</dbReference>
<dbReference type="RefSeq" id="WP_397557359.1">
    <property type="nucleotide sequence ID" value="NZ_JBIQWL010000006.1"/>
</dbReference>
<name>A0ABW7QB81_9MICO</name>
<keyword evidence="3" id="KW-1185">Reference proteome</keyword>
<accession>A0ABW7QB81</accession>
<feature type="domain" description="DUF222" evidence="1">
    <location>
        <begin position="99"/>
        <end position="362"/>
    </location>
</feature>
<proteinExistence type="predicted"/>
<gene>
    <name evidence="2" type="ORF">ACH3VR_16215</name>
</gene>
<evidence type="ECO:0000313" key="3">
    <source>
        <dbReference type="Proteomes" id="UP001610861"/>
    </source>
</evidence>